<dbReference type="Proteomes" id="UP000001075">
    <property type="component" value="Unassembled WGS sequence"/>
</dbReference>
<protein>
    <submittedName>
        <fullName evidence="1">Uncharacterized protein</fullName>
    </submittedName>
</protein>
<proteinExistence type="predicted"/>
<gene>
    <name evidence="1" type="ORF">I79_006163</name>
</gene>
<evidence type="ECO:0000313" key="2">
    <source>
        <dbReference type="Proteomes" id="UP000001075"/>
    </source>
</evidence>
<organism evidence="1 2">
    <name type="scientific">Cricetulus griseus</name>
    <name type="common">Chinese hamster</name>
    <name type="synonym">Cricetulus barabensis griseus</name>
    <dbReference type="NCBI Taxonomy" id="10029"/>
    <lineage>
        <taxon>Eukaryota</taxon>
        <taxon>Metazoa</taxon>
        <taxon>Chordata</taxon>
        <taxon>Craniata</taxon>
        <taxon>Vertebrata</taxon>
        <taxon>Euteleostomi</taxon>
        <taxon>Mammalia</taxon>
        <taxon>Eutheria</taxon>
        <taxon>Euarchontoglires</taxon>
        <taxon>Glires</taxon>
        <taxon>Rodentia</taxon>
        <taxon>Myomorpha</taxon>
        <taxon>Muroidea</taxon>
        <taxon>Cricetidae</taxon>
        <taxon>Cricetinae</taxon>
        <taxon>Cricetulus</taxon>
    </lineage>
</organism>
<sequence>MWYFRFFSSPSYLYHCNPIGLVSVLELQRGKKRKRKTIFEFGNSKGKLTKLRSATLFPSL</sequence>
<accession>G3H738</accession>
<reference evidence="2" key="1">
    <citation type="journal article" date="2011" name="Nat. Biotechnol.">
        <title>The genomic sequence of the Chinese hamster ovary (CHO)-K1 cell line.</title>
        <authorList>
            <person name="Xu X."/>
            <person name="Nagarajan H."/>
            <person name="Lewis N.E."/>
            <person name="Pan S."/>
            <person name="Cai Z."/>
            <person name="Liu X."/>
            <person name="Chen W."/>
            <person name="Xie M."/>
            <person name="Wang W."/>
            <person name="Hammond S."/>
            <person name="Andersen M.R."/>
            <person name="Neff N."/>
            <person name="Passarelli B."/>
            <person name="Koh W."/>
            <person name="Fan H.C."/>
            <person name="Wang J."/>
            <person name="Gui Y."/>
            <person name="Lee K.H."/>
            <person name="Betenbaugh M.J."/>
            <person name="Quake S.R."/>
            <person name="Famili I."/>
            <person name="Palsson B.O."/>
            <person name="Wang J."/>
        </authorList>
    </citation>
    <scope>NUCLEOTIDE SEQUENCE [LARGE SCALE GENOMIC DNA]</scope>
    <source>
        <strain evidence="2">CHO K1 cell line</strain>
    </source>
</reference>
<evidence type="ECO:0000313" key="1">
    <source>
        <dbReference type="EMBL" id="EGV95199.1"/>
    </source>
</evidence>
<dbReference type="AlphaFoldDB" id="G3H738"/>
<name>G3H738_CRIGR</name>
<dbReference type="EMBL" id="JH000187">
    <property type="protein sequence ID" value="EGV95199.1"/>
    <property type="molecule type" value="Genomic_DNA"/>
</dbReference>
<dbReference type="InParanoid" id="G3H738"/>